<name>A0ACB7W611_DIOAL</name>
<comment type="caution">
    <text evidence="1">The sequence shown here is derived from an EMBL/GenBank/DDBJ whole genome shotgun (WGS) entry which is preliminary data.</text>
</comment>
<reference evidence="2" key="1">
    <citation type="journal article" date="2022" name="Nat. Commun.">
        <title>Chromosome evolution and the genetic basis of agronomically important traits in greater yam.</title>
        <authorList>
            <person name="Bredeson J.V."/>
            <person name="Lyons J.B."/>
            <person name="Oniyinde I.O."/>
            <person name="Okereke N.R."/>
            <person name="Kolade O."/>
            <person name="Nnabue I."/>
            <person name="Nwadili C.O."/>
            <person name="Hribova E."/>
            <person name="Parker M."/>
            <person name="Nwogha J."/>
            <person name="Shu S."/>
            <person name="Carlson J."/>
            <person name="Kariba R."/>
            <person name="Muthemba S."/>
            <person name="Knop K."/>
            <person name="Barton G.J."/>
            <person name="Sherwood A.V."/>
            <person name="Lopez-Montes A."/>
            <person name="Asiedu R."/>
            <person name="Jamnadass R."/>
            <person name="Muchugi A."/>
            <person name="Goodstein D."/>
            <person name="Egesi C.N."/>
            <person name="Featherston J."/>
            <person name="Asfaw A."/>
            <person name="Simpson G.G."/>
            <person name="Dolezel J."/>
            <person name="Hendre P.S."/>
            <person name="Van Deynze A."/>
            <person name="Kumar P.L."/>
            <person name="Obidiegwu J.E."/>
            <person name="Bhattacharjee R."/>
            <person name="Rokhsar D.S."/>
        </authorList>
    </citation>
    <scope>NUCLEOTIDE SEQUENCE [LARGE SCALE GENOMIC DNA]</scope>
    <source>
        <strain evidence="2">cv. TDa95/00328</strain>
    </source>
</reference>
<sequence length="315" mass="35791">MEFLTNSCSITTYTHPLIITRVPQIHHQLRLTSKTKTLSRLTSRGSIRCNGMREQKAGPMDYYELLGVSVDSTAQEIKEAYRKLQKKHHPDIAGKEGHEYTLMLNEAYHVLMREEQQRKRCKVSNNNRRGGFASDFSGSGYNSSWDGPLRSQALFVDENKCIGCRECVHCANKTFVMDETGGSARVKVQFGDDDKNIKVSVDACPVNCIHWVDSGELPLLEFLIRPQPKESYGVYGGGWERPGDVFSAAKRLKKHLEREENQCTHGHSYHEEGEGDAAEEETPAQVKARQEASMKLRLEKYFGIWSWLGEVFISK</sequence>
<gene>
    <name evidence="1" type="ORF">IHE45_05G147800</name>
</gene>
<proteinExistence type="predicted"/>
<dbReference type="Proteomes" id="UP000827976">
    <property type="component" value="Chromosome 5"/>
</dbReference>
<organism evidence="1 2">
    <name type="scientific">Dioscorea alata</name>
    <name type="common">Purple yam</name>
    <dbReference type="NCBI Taxonomy" id="55571"/>
    <lineage>
        <taxon>Eukaryota</taxon>
        <taxon>Viridiplantae</taxon>
        <taxon>Streptophyta</taxon>
        <taxon>Embryophyta</taxon>
        <taxon>Tracheophyta</taxon>
        <taxon>Spermatophyta</taxon>
        <taxon>Magnoliopsida</taxon>
        <taxon>Liliopsida</taxon>
        <taxon>Dioscoreales</taxon>
        <taxon>Dioscoreaceae</taxon>
        <taxon>Dioscorea</taxon>
    </lineage>
</organism>
<accession>A0ACB7W611</accession>
<dbReference type="EMBL" id="CM037015">
    <property type="protein sequence ID" value="KAH7682876.1"/>
    <property type="molecule type" value="Genomic_DNA"/>
</dbReference>
<protein>
    <submittedName>
        <fullName evidence="1">4Fe-4S ferredoxins domain-containing protein</fullName>
    </submittedName>
</protein>
<evidence type="ECO:0000313" key="1">
    <source>
        <dbReference type="EMBL" id="KAH7682876.1"/>
    </source>
</evidence>
<evidence type="ECO:0000313" key="2">
    <source>
        <dbReference type="Proteomes" id="UP000827976"/>
    </source>
</evidence>
<keyword evidence="2" id="KW-1185">Reference proteome</keyword>